<dbReference type="GO" id="GO:0006098">
    <property type="term" value="P:pentose-phosphate shunt"/>
    <property type="evidence" value="ECO:0007669"/>
    <property type="project" value="UniProtKB-KW"/>
</dbReference>
<dbReference type="InterPro" id="IPR018225">
    <property type="entry name" value="Transaldolase_AS"/>
</dbReference>
<proteinExistence type="predicted"/>
<evidence type="ECO:0000256" key="3">
    <source>
        <dbReference type="ARBA" id="ARBA00023126"/>
    </source>
</evidence>
<dbReference type="RefSeq" id="WP_131311486.1">
    <property type="nucleotide sequence ID" value="NZ_SJFN01000044.1"/>
</dbReference>
<evidence type="ECO:0000256" key="1">
    <source>
        <dbReference type="ARBA" id="ARBA00004496"/>
    </source>
</evidence>
<dbReference type="PANTHER" id="PTHR10683:SF36">
    <property type="entry name" value="TRANSALDOLASE"/>
    <property type="match status" value="1"/>
</dbReference>
<evidence type="ECO:0000256" key="4">
    <source>
        <dbReference type="ARBA" id="ARBA00023270"/>
    </source>
</evidence>
<keyword evidence="2" id="KW-0963">Cytoplasm</keyword>
<dbReference type="EMBL" id="SJFN01000044">
    <property type="protein sequence ID" value="TBW33438.1"/>
    <property type="molecule type" value="Genomic_DNA"/>
</dbReference>
<dbReference type="PROSITE" id="PS01054">
    <property type="entry name" value="TRANSALDOLASE_1"/>
    <property type="match status" value="1"/>
</dbReference>
<dbReference type="Pfam" id="PF00923">
    <property type="entry name" value="TAL_FSA"/>
    <property type="match status" value="1"/>
</dbReference>
<dbReference type="AlphaFoldDB" id="A0A4V2KSL9"/>
<sequence>MLLLLDTADVRAIARAIDLFPIAGVTTNPTLIARERRPLGPLLDEIRAILGAGAMLHAQVVAPDAETMVTEAERLRDRLGAGFHPKVPVTAQGLKAIRRLADAGFAPTATAVVTPLQALIAARAGAAFVAPYVNRVDAIGGDGVRVVADIVRLFDTHHLPTRLLTASFKSAQQVLGVALAGAHTATLAPDLLDTLLAHPLTDAGVEGFLADWAGAYGPATTVLDLLPGD</sequence>
<accession>A0A4V2KSL9</accession>
<keyword evidence="3" id="KW-0570">Pentose shunt</keyword>
<protein>
    <submittedName>
        <fullName evidence="5">Transaldolase</fullName>
    </submittedName>
</protein>
<evidence type="ECO:0000313" key="5">
    <source>
        <dbReference type="EMBL" id="TBW33438.1"/>
    </source>
</evidence>
<dbReference type="OrthoDB" id="9807051at2"/>
<dbReference type="GO" id="GO:0005737">
    <property type="term" value="C:cytoplasm"/>
    <property type="evidence" value="ECO:0007669"/>
    <property type="project" value="UniProtKB-SubCell"/>
</dbReference>
<dbReference type="Proteomes" id="UP000292781">
    <property type="component" value="Unassembled WGS sequence"/>
</dbReference>
<evidence type="ECO:0000313" key="6">
    <source>
        <dbReference type="Proteomes" id="UP000292781"/>
    </source>
</evidence>
<gene>
    <name evidence="5" type="ORF">EYW49_20445</name>
</gene>
<name>A0A4V2KSL9_9HYPH</name>
<comment type="subcellular location">
    <subcellularLocation>
        <location evidence="1">Cytoplasm</location>
    </subcellularLocation>
</comment>
<dbReference type="GO" id="GO:0005975">
    <property type="term" value="P:carbohydrate metabolic process"/>
    <property type="evidence" value="ECO:0007669"/>
    <property type="project" value="InterPro"/>
</dbReference>
<organism evidence="5 6">
    <name type="scientific">Siculibacillus lacustris</name>
    <dbReference type="NCBI Taxonomy" id="1549641"/>
    <lineage>
        <taxon>Bacteria</taxon>
        <taxon>Pseudomonadati</taxon>
        <taxon>Pseudomonadota</taxon>
        <taxon>Alphaproteobacteria</taxon>
        <taxon>Hyphomicrobiales</taxon>
        <taxon>Ancalomicrobiaceae</taxon>
        <taxon>Siculibacillus</taxon>
    </lineage>
</organism>
<dbReference type="Gene3D" id="3.20.20.70">
    <property type="entry name" value="Aldolase class I"/>
    <property type="match status" value="1"/>
</dbReference>
<dbReference type="FunFam" id="3.20.20.70:FF:000018">
    <property type="entry name" value="Probable transaldolase"/>
    <property type="match status" value="1"/>
</dbReference>
<dbReference type="GO" id="GO:0042182">
    <property type="term" value="P:ketone catabolic process"/>
    <property type="evidence" value="ECO:0007669"/>
    <property type="project" value="UniProtKB-ARBA"/>
</dbReference>
<evidence type="ECO:0000256" key="2">
    <source>
        <dbReference type="ARBA" id="ARBA00022490"/>
    </source>
</evidence>
<dbReference type="InterPro" id="IPR001585">
    <property type="entry name" value="TAL/FSA"/>
</dbReference>
<dbReference type="SUPFAM" id="SSF51569">
    <property type="entry name" value="Aldolase"/>
    <property type="match status" value="1"/>
</dbReference>
<dbReference type="InterPro" id="IPR013785">
    <property type="entry name" value="Aldolase_TIM"/>
</dbReference>
<dbReference type="PANTHER" id="PTHR10683">
    <property type="entry name" value="TRANSALDOLASE"/>
    <property type="match status" value="1"/>
</dbReference>
<keyword evidence="6" id="KW-1185">Reference proteome</keyword>
<keyword evidence="4" id="KW-0704">Schiff base</keyword>
<comment type="caution">
    <text evidence="5">The sequence shown here is derived from an EMBL/GenBank/DDBJ whole genome shotgun (WGS) entry which is preliminary data.</text>
</comment>
<reference evidence="5 6" key="1">
    <citation type="submission" date="2019-02" db="EMBL/GenBank/DDBJ databases">
        <title>Siculibacillus lacustris gen. nov., sp. nov., a new rosette-forming bacterium isolated from a freshwater crater lake (Lake St. Ana, Romania).</title>
        <authorList>
            <person name="Felfoldi T."/>
            <person name="Marton Z."/>
            <person name="Szabo A."/>
            <person name="Mentes A."/>
            <person name="Boka K."/>
            <person name="Marialigeti K."/>
            <person name="Mathe I."/>
            <person name="Koncz M."/>
            <person name="Schumann P."/>
            <person name="Toth E."/>
        </authorList>
    </citation>
    <scope>NUCLEOTIDE SEQUENCE [LARGE SCALE GENOMIC DNA]</scope>
    <source>
        <strain evidence="5 6">SA-279</strain>
    </source>
</reference>